<dbReference type="PaxDb" id="243230-DR_0848"/>
<keyword evidence="4" id="KW-0449">Lipoprotein</keyword>
<dbReference type="eggNOG" id="COG1388">
    <property type="taxonomic scope" value="Bacteria"/>
</dbReference>
<dbReference type="Pfam" id="PF01551">
    <property type="entry name" value="Peptidase_M23"/>
    <property type="match status" value="1"/>
</dbReference>
<proteinExistence type="predicted"/>
<dbReference type="CDD" id="cd00118">
    <property type="entry name" value="LysM"/>
    <property type="match status" value="1"/>
</dbReference>
<dbReference type="InterPro" id="IPR036779">
    <property type="entry name" value="LysM_dom_sf"/>
</dbReference>
<evidence type="ECO:0000313" key="4">
    <source>
        <dbReference type="EMBL" id="AAF10427.1"/>
    </source>
</evidence>
<dbReference type="PANTHER" id="PTHR21666">
    <property type="entry name" value="PEPTIDASE-RELATED"/>
    <property type="match status" value="1"/>
</dbReference>
<dbReference type="KEGG" id="dra:DR_0848"/>
<dbReference type="Pfam" id="PF01476">
    <property type="entry name" value="LysM"/>
    <property type="match status" value="1"/>
</dbReference>
<accession>Q9RW21</accession>
<name>Q9RW21_DEIRA</name>
<dbReference type="InterPro" id="IPR011055">
    <property type="entry name" value="Dup_hybrid_motif"/>
</dbReference>
<dbReference type="EMBL" id="AE000513">
    <property type="protein sequence ID" value="AAF10427.1"/>
    <property type="molecule type" value="Genomic_DNA"/>
</dbReference>
<dbReference type="OrthoDB" id="5623881at2"/>
<dbReference type="InterPro" id="IPR050570">
    <property type="entry name" value="Cell_wall_metabolism_enzyme"/>
</dbReference>
<feature type="domain" description="LysM" evidence="3">
    <location>
        <begin position="17"/>
        <end position="60"/>
    </location>
</feature>
<dbReference type="GO" id="GO:0004222">
    <property type="term" value="F:metalloendopeptidase activity"/>
    <property type="evidence" value="ECO:0000318"/>
    <property type="project" value="GO_Central"/>
</dbReference>
<dbReference type="CDD" id="cd12797">
    <property type="entry name" value="M23_peptidase"/>
    <property type="match status" value="1"/>
</dbReference>
<feature type="chain" id="PRO_5009974291" evidence="2">
    <location>
        <begin position="19"/>
        <end position="375"/>
    </location>
</feature>
<organism evidence="4 5">
    <name type="scientific">Deinococcus radiodurans (strain ATCC 13939 / DSM 20539 / JCM 16871 / CCUG 27074 / LMG 4051 / NBRC 15346 / NCIMB 9279 / VKM B-1422 / R1)</name>
    <dbReference type="NCBI Taxonomy" id="243230"/>
    <lineage>
        <taxon>Bacteria</taxon>
        <taxon>Thermotogati</taxon>
        <taxon>Deinococcota</taxon>
        <taxon>Deinococci</taxon>
        <taxon>Deinococcales</taxon>
        <taxon>Deinococcaceae</taxon>
        <taxon>Deinococcus</taxon>
    </lineage>
</organism>
<dbReference type="STRING" id="243230.DR_0848"/>
<sequence>MKARFLLLAALLSGVAGAYTVKKGDTLYSLARGSGLTVDALMRLNGLSTPELRVGQVIKLPGEGAATPATPAPAAPTPATPAPAAPAPAPAVPTKLPTVATAANVLKLPGVTITAPKALKMGDGFALRLSGEQAANVTVRFPSELGEDVRQPNEELRPLWSSGQYIVPGRVVLGKTTPVIYEVRLGGDVVRGQIPVGDLGQRVQHLNLPPSISKVLQDPAREAEDAAVEQAYQRRTPQQWQQPFASALASGKATSSSFGQPRTYVAGGKVAYHYGTDYPARSGTAVLAINDGTVVIAGRYPVRGGLVVIDHGAGVVSLYFHQSKVTAKVGQQIKRGQKVGEVGSTGLSAGPHLHLEVRVRGEGTNPAGWMGKLWP</sequence>
<feature type="compositionally biased region" description="Pro residues" evidence="1">
    <location>
        <begin position="70"/>
        <end position="89"/>
    </location>
</feature>
<feature type="signal peptide" evidence="2">
    <location>
        <begin position="1"/>
        <end position="18"/>
    </location>
</feature>
<dbReference type="FunCoup" id="Q9RW21">
    <property type="interactions" value="2"/>
</dbReference>
<dbReference type="eggNOG" id="COG0739">
    <property type="taxonomic scope" value="Bacteria"/>
</dbReference>
<evidence type="ECO:0000256" key="2">
    <source>
        <dbReference type="SAM" id="SignalP"/>
    </source>
</evidence>
<dbReference type="EnsemblBacteria" id="AAF10427">
    <property type="protein sequence ID" value="AAF10427"/>
    <property type="gene ID" value="DR_0848"/>
</dbReference>
<dbReference type="PROSITE" id="PS51782">
    <property type="entry name" value="LYSM"/>
    <property type="match status" value="1"/>
</dbReference>
<dbReference type="Gene3D" id="3.10.350.10">
    <property type="entry name" value="LysM domain"/>
    <property type="match status" value="1"/>
</dbReference>
<reference evidence="4 5" key="1">
    <citation type="journal article" date="1999" name="Science">
        <title>Genome sequence of the radioresistant bacterium Deinococcus radiodurans R1.</title>
        <authorList>
            <person name="White O."/>
            <person name="Eisen J.A."/>
            <person name="Heidelberg J.F."/>
            <person name="Hickey E.K."/>
            <person name="Peterson J.D."/>
            <person name="Dodson R.J."/>
            <person name="Haft D.H."/>
            <person name="Gwinn M.L."/>
            <person name="Nelson W.C."/>
            <person name="Richardson D.L."/>
            <person name="Moffat K.S."/>
            <person name="Qin H."/>
            <person name="Jiang L."/>
            <person name="Pamphile W."/>
            <person name="Crosby M."/>
            <person name="Shen M."/>
            <person name="Vamathevan J.J."/>
            <person name="Lam P."/>
            <person name="McDonald L."/>
            <person name="Utterback T."/>
            <person name="Zalewski C."/>
            <person name="Makarova K.S."/>
            <person name="Aravind L."/>
            <person name="Daly M.J."/>
            <person name="Minton K.W."/>
            <person name="Fleischmann R.D."/>
            <person name="Ketchum K.A."/>
            <person name="Nelson K.E."/>
            <person name="Salzberg S."/>
            <person name="Smith H.O."/>
            <person name="Venter J.C."/>
            <person name="Fraser C.M."/>
        </authorList>
    </citation>
    <scope>NUCLEOTIDE SEQUENCE [LARGE SCALE GENOMIC DNA]</scope>
    <source>
        <strain evidence="5">ATCC 13939 / DSM 20539 / JCM 16871 / LMG 4051 / NBRC 15346 / NCIMB 9279 / R1 / VKM B-1422</strain>
    </source>
</reference>
<gene>
    <name evidence="4" type="ordered locus">DR_0848</name>
</gene>
<dbReference type="Proteomes" id="UP000002524">
    <property type="component" value="Chromosome 1"/>
</dbReference>
<dbReference type="PIR" id="F75467">
    <property type="entry name" value="F75467"/>
</dbReference>
<dbReference type="PATRIC" id="fig|243230.17.peg.1031"/>
<evidence type="ECO:0000259" key="3">
    <source>
        <dbReference type="PROSITE" id="PS51782"/>
    </source>
</evidence>
<feature type="region of interest" description="Disordered" evidence="1">
    <location>
        <begin position="63"/>
        <end position="89"/>
    </location>
</feature>
<dbReference type="PANTHER" id="PTHR21666:SF287">
    <property type="entry name" value="CYTOPLASMIC MEMBRANE PROTEIN"/>
    <property type="match status" value="1"/>
</dbReference>
<protein>
    <submittedName>
        <fullName evidence="4">Lipoprotein, putative</fullName>
    </submittedName>
</protein>
<dbReference type="SUPFAM" id="SSF54106">
    <property type="entry name" value="LysM domain"/>
    <property type="match status" value="1"/>
</dbReference>
<dbReference type="InParanoid" id="Q9RW21"/>
<dbReference type="GeneID" id="69517093"/>
<dbReference type="HOGENOM" id="CLU_029425_5_1_0"/>
<keyword evidence="2" id="KW-0732">Signal</keyword>
<dbReference type="AlphaFoldDB" id="Q9RW21"/>
<dbReference type="FunFam" id="2.70.70.10:FF:000013">
    <property type="entry name" value="Peptidase family M23"/>
    <property type="match status" value="1"/>
</dbReference>
<evidence type="ECO:0000256" key="1">
    <source>
        <dbReference type="SAM" id="MobiDB-lite"/>
    </source>
</evidence>
<dbReference type="InterPro" id="IPR016047">
    <property type="entry name" value="M23ase_b-sheet_dom"/>
</dbReference>
<dbReference type="InterPro" id="IPR018392">
    <property type="entry name" value="LysM"/>
</dbReference>
<dbReference type="Gene3D" id="2.70.70.10">
    <property type="entry name" value="Glucose Permease (Domain IIA)"/>
    <property type="match status" value="1"/>
</dbReference>
<dbReference type="SUPFAM" id="SSF51261">
    <property type="entry name" value="Duplicated hybrid motif"/>
    <property type="match status" value="1"/>
</dbReference>
<keyword evidence="5" id="KW-1185">Reference proteome</keyword>
<evidence type="ECO:0000313" key="5">
    <source>
        <dbReference type="Proteomes" id="UP000002524"/>
    </source>
</evidence>
<dbReference type="RefSeq" id="WP_010887494.1">
    <property type="nucleotide sequence ID" value="NC_001263.1"/>
</dbReference>
<dbReference type="SMART" id="SM00257">
    <property type="entry name" value="LysM"/>
    <property type="match status" value="1"/>
</dbReference>